<accession>A0A5B6YZS3</accession>
<dbReference type="EMBL" id="GHES01006716">
    <property type="protein sequence ID" value="MPA37275.1"/>
    <property type="molecule type" value="Transcribed_RNA"/>
</dbReference>
<evidence type="ECO:0000313" key="1">
    <source>
        <dbReference type="EMBL" id="MPA37275.1"/>
    </source>
</evidence>
<proteinExistence type="predicted"/>
<dbReference type="AlphaFoldDB" id="A0A5B6YZS3"/>
<gene>
    <name evidence="1" type="ORF">Din_006716</name>
</gene>
<name>A0A5B6YZS3_DAVIN</name>
<reference evidence="1" key="1">
    <citation type="submission" date="2019-08" db="EMBL/GenBank/DDBJ databases">
        <title>Reference gene set and small RNA set construction with multiple tissues from Davidia involucrata Baill.</title>
        <authorList>
            <person name="Yang H."/>
            <person name="Zhou C."/>
            <person name="Li G."/>
            <person name="Wang J."/>
            <person name="Gao P."/>
            <person name="Wang M."/>
            <person name="Wang R."/>
            <person name="Zhao Y."/>
        </authorList>
    </citation>
    <scope>NUCLEOTIDE SEQUENCE</scope>
    <source>
        <tissue evidence="1">Mixed with DoveR01_LX</tissue>
    </source>
</reference>
<organism evidence="1">
    <name type="scientific">Davidia involucrata</name>
    <name type="common">Dove tree</name>
    <dbReference type="NCBI Taxonomy" id="16924"/>
    <lineage>
        <taxon>Eukaryota</taxon>
        <taxon>Viridiplantae</taxon>
        <taxon>Streptophyta</taxon>
        <taxon>Embryophyta</taxon>
        <taxon>Tracheophyta</taxon>
        <taxon>Spermatophyta</taxon>
        <taxon>Magnoliopsida</taxon>
        <taxon>eudicotyledons</taxon>
        <taxon>Gunneridae</taxon>
        <taxon>Pentapetalae</taxon>
        <taxon>asterids</taxon>
        <taxon>Cornales</taxon>
        <taxon>Nyssaceae</taxon>
        <taxon>Davidia</taxon>
    </lineage>
</organism>
<sequence length="142" mass="16342">MESLDLGGEVFPPIEVPGSYGFPSEIQRVLVVLKGSLSMIVYSTQEQINRCFDMWVMSEYGVQESWSKQVTIGPFSRVLEPLMSWNNGEIIFKYNEVLTDELFSYHPSVQELKALPISEPSRTFKVYNYIESLVSITYRKIL</sequence>
<protein>
    <submittedName>
        <fullName evidence="1">Uncharacterized protein</fullName>
    </submittedName>
</protein>